<evidence type="ECO:0000256" key="3">
    <source>
        <dbReference type="ARBA" id="ARBA00023125"/>
    </source>
</evidence>
<proteinExistence type="predicted"/>
<feature type="domain" description="RNA polymerase sigma-70 region 3" evidence="5">
    <location>
        <begin position="106"/>
        <end position="145"/>
    </location>
</feature>
<feature type="domain" description="RNA polymerase sigma-70 region 4" evidence="7">
    <location>
        <begin position="189"/>
        <end position="236"/>
    </location>
</feature>
<dbReference type="InterPro" id="IPR012845">
    <property type="entry name" value="RNA_pol_sigma_FliA_WhiG"/>
</dbReference>
<keyword evidence="3" id="KW-0238">DNA-binding</keyword>
<dbReference type="PANTHER" id="PTHR30385:SF7">
    <property type="entry name" value="RNA POLYMERASE SIGMA FACTOR FLIA"/>
    <property type="match status" value="1"/>
</dbReference>
<keyword evidence="4" id="KW-0804">Transcription</keyword>
<dbReference type="Pfam" id="PF04542">
    <property type="entry name" value="Sigma70_r2"/>
    <property type="match status" value="1"/>
</dbReference>
<dbReference type="InterPro" id="IPR007630">
    <property type="entry name" value="RNA_pol_sigma70_r4"/>
</dbReference>
<dbReference type="SUPFAM" id="SSF88946">
    <property type="entry name" value="Sigma2 domain of RNA polymerase sigma factors"/>
    <property type="match status" value="1"/>
</dbReference>
<evidence type="ECO:0000313" key="8">
    <source>
        <dbReference type="EMBL" id="QPQ55347.1"/>
    </source>
</evidence>
<dbReference type="Gene3D" id="1.10.1740.10">
    <property type="match status" value="1"/>
</dbReference>
<dbReference type="AlphaFoldDB" id="A0A7T2GK46"/>
<keyword evidence="1" id="KW-0805">Transcription regulation</keyword>
<name>A0A7T2GK46_9SPHN</name>
<dbReference type="SUPFAM" id="SSF88659">
    <property type="entry name" value="Sigma3 and sigma4 domains of RNA polymerase sigma factors"/>
    <property type="match status" value="2"/>
</dbReference>
<evidence type="ECO:0000256" key="1">
    <source>
        <dbReference type="ARBA" id="ARBA00023015"/>
    </source>
</evidence>
<dbReference type="PRINTS" id="PR00046">
    <property type="entry name" value="SIGMA70FCT"/>
</dbReference>
<reference evidence="8 9" key="1">
    <citation type="submission" date="2020-11" db="EMBL/GenBank/DDBJ databases">
        <title>Genome seq and assembly of Sphingosinicella sp.</title>
        <authorList>
            <person name="Chhetri G."/>
        </authorList>
    </citation>
    <scope>NUCLEOTIDE SEQUENCE [LARGE SCALE GENOMIC DNA]</scope>
    <source>
        <strain evidence="8 9">UDD2</strain>
    </source>
</reference>
<dbReference type="RefSeq" id="WP_200972022.1">
    <property type="nucleotide sequence ID" value="NZ_CP065592.1"/>
</dbReference>
<organism evidence="8 9">
    <name type="scientific">Allosphingosinicella flava</name>
    <dbReference type="NCBI Taxonomy" id="2771430"/>
    <lineage>
        <taxon>Bacteria</taxon>
        <taxon>Pseudomonadati</taxon>
        <taxon>Pseudomonadota</taxon>
        <taxon>Alphaproteobacteria</taxon>
        <taxon>Sphingomonadales</taxon>
        <taxon>Sphingomonadaceae</taxon>
        <taxon>Allosphingosinicella</taxon>
    </lineage>
</organism>
<keyword evidence="9" id="KW-1185">Reference proteome</keyword>
<dbReference type="InterPro" id="IPR007627">
    <property type="entry name" value="RNA_pol_sigma70_r2"/>
</dbReference>
<dbReference type="GO" id="GO:0016987">
    <property type="term" value="F:sigma factor activity"/>
    <property type="evidence" value="ECO:0007669"/>
    <property type="project" value="UniProtKB-KW"/>
</dbReference>
<dbReference type="GO" id="GO:0003899">
    <property type="term" value="F:DNA-directed RNA polymerase activity"/>
    <property type="evidence" value="ECO:0007669"/>
    <property type="project" value="InterPro"/>
</dbReference>
<feature type="domain" description="RNA polymerase sigma-70 region 2" evidence="6">
    <location>
        <begin position="25"/>
        <end position="95"/>
    </location>
</feature>
<gene>
    <name evidence="8" type="ORF">IC614_01670</name>
</gene>
<dbReference type="NCBIfam" id="TIGR02937">
    <property type="entry name" value="sigma70-ECF"/>
    <property type="match status" value="1"/>
</dbReference>
<keyword evidence="2" id="KW-0731">Sigma factor</keyword>
<dbReference type="CDD" id="cd06171">
    <property type="entry name" value="Sigma70_r4"/>
    <property type="match status" value="1"/>
</dbReference>
<protein>
    <submittedName>
        <fullName evidence="8">FliA/WhiG family RNA polymerase sigma factor</fullName>
    </submittedName>
</protein>
<dbReference type="InterPro" id="IPR013325">
    <property type="entry name" value="RNA_pol_sigma_r2"/>
</dbReference>
<dbReference type="EMBL" id="CP065592">
    <property type="protein sequence ID" value="QPQ55347.1"/>
    <property type="molecule type" value="Genomic_DNA"/>
</dbReference>
<dbReference type="Proteomes" id="UP000594873">
    <property type="component" value="Chromosome"/>
</dbReference>
<dbReference type="InterPro" id="IPR007624">
    <property type="entry name" value="RNA_pol_sigma70_r3"/>
</dbReference>
<dbReference type="InterPro" id="IPR000943">
    <property type="entry name" value="RNA_pol_sigma70"/>
</dbReference>
<evidence type="ECO:0000259" key="5">
    <source>
        <dbReference type="Pfam" id="PF04539"/>
    </source>
</evidence>
<dbReference type="KEGG" id="sflv:IC614_01670"/>
<accession>A0A7T2GK46</accession>
<evidence type="ECO:0000256" key="4">
    <source>
        <dbReference type="ARBA" id="ARBA00023163"/>
    </source>
</evidence>
<dbReference type="Gene3D" id="1.20.140.160">
    <property type="match status" value="1"/>
</dbReference>
<dbReference type="Pfam" id="PF04539">
    <property type="entry name" value="Sigma70_r3"/>
    <property type="match status" value="1"/>
</dbReference>
<dbReference type="Pfam" id="PF04545">
    <property type="entry name" value="Sigma70_r4"/>
    <property type="match status" value="1"/>
</dbReference>
<dbReference type="NCBIfam" id="TIGR02479">
    <property type="entry name" value="FliA_WhiG"/>
    <property type="match status" value="1"/>
</dbReference>
<dbReference type="GO" id="GO:0006352">
    <property type="term" value="P:DNA-templated transcription initiation"/>
    <property type="evidence" value="ECO:0007669"/>
    <property type="project" value="InterPro"/>
</dbReference>
<evidence type="ECO:0000256" key="2">
    <source>
        <dbReference type="ARBA" id="ARBA00023082"/>
    </source>
</evidence>
<dbReference type="InterPro" id="IPR014284">
    <property type="entry name" value="RNA_pol_sigma-70_dom"/>
</dbReference>
<sequence>MALVDPEELATTYKRVPSRTQPEALARAHMGLVRKIAWHVHGRVSTAIDVEDLVQIGMVALVEAANAYEDRGHAFATYAQMRIRGAMIDHLRRHATICRSAMVKRREMAGARERLENRLGRAPSDGEMAAELSITAADYRSMVDETITVRHESLDDVYSDQSLWFADVEDRADDALEREGLKQAIADGIRELPEREAMVLQLYFVEELNLEEIGQTLGIGAARVCQIKKSALDRLRGTLSDWS</sequence>
<dbReference type="GO" id="GO:0003677">
    <property type="term" value="F:DNA binding"/>
    <property type="evidence" value="ECO:0007669"/>
    <property type="project" value="UniProtKB-KW"/>
</dbReference>
<dbReference type="NCBIfam" id="NF005413">
    <property type="entry name" value="PRK06986.1"/>
    <property type="match status" value="1"/>
</dbReference>
<dbReference type="InterPro" id="IPR013324">
    <property type="entry name" value="RNA_pol_sigma_r3/r4-like"/>
</dbReference>
<dbReference type="PANTHER" id="PTHR30385">
    <property type="entry name" value="SIGMA FACTOR F FLAGELLAR"/>
    <property type="match status" value="1"/>
</dbReference>
<evidence type="ECO:0000313" key="9">
    <source>
        <dbReference type="Proteomes" id="UP000594873"/>
    </source>
</evidence>
<evidence type="ECO:0000259" key="7">
    <source>
        <dbReference type="Pfam" id="PF04545"/>
    </source>
</evidence>
<evidence type="ECO:0000259" key="6">
    <source>
        <dbReference type="Pfam" id="PF04542"/>
    </source>
</evidence>